<dbReference type="GO" id="GO:0005886">
    <property type="term" value="C:plasma membrane"/>
    <property type="evidence" value="ECO:0007669"/>
    <property type="project" value="UniProtKB-SubCell"/>
</dbReference>
<evidence type="ECO:0000256" key="1">
    <source>
        <dbReference type="ARBA" id="ARBA00004370"/>
    </source>
</evidence>
<evidence type="ECO:0000256" key="6">
    <source>
        <dbReference type="RuleBase" id="RU363076"/>
    </source>
</evidence>
<keyword evidence="6" id="KW-1003">Cell membrane</keyword>
<dbReference type="InterPro" id="IPR002994">
    <property type="entry name" value="Surf1/Shy1"/>
</dbReference>
<dbReference type="PROSITE" id="PS50895">
    <property type="entry name" value="SURF1"/>
    <property type="match status" value="1"/>
</dbReference>
<evidence type="ECO:0000313" key="8">
    <source>
        <dbReference type="Proteomes" id="UP000289200"/>
    </source>
</evidence>
<gene>
    <name evidence="7" type="ORF">RHODGE_RHODGE_03742</name>
</gene>
<dbReference type="PANTHER" id="PTHR23427">
    <property type="entry name" value="SURFEIT LOCUS PROTEIN"/>
    <property type="match status" value="1"/>
</dbReference>
<dbReference type="PANTHER" id="PTHR23427:SF2">
    <property type="entry name" value="SURFEIT LOCUS PROTEIN 1"/>
    <property type="match status" value="1"/>
</dbReference>
<organism evidence="7 8">
    <name type="scientific">Rhodoplanes serenus</name>
    <dbReference type="NCBI Taxonomy" id="200615"/>
    <lineage>
        <taxon>Bacteria</taxon>
        <taxon>Pseudomonadati</taxon>
        <taxon>Pseudomonadota</taxon>
        <taxon>Alphaproteobacteria</taxon>
        <taxon>Hyphomicrobiales</taxon>
        <taxon>Nitrobacteraceae</taxon>
        <taxon>Rhodoplanes</taxon>
    </lineage>
</organism>
<evidence type="ECO:0000313" key="7">
    <source>
        <dbReference type="EMBL" id="VCU10543.1"/>
    </source>
</evidence>
<dbReference type="OrthoDB" id="6079986at2"/>
<dbReference type="AlphaFoldDB" id="A0A3S4DHJ2"/>
<accession>A0A3S4DHJ2</accession>
<proteinExistence type="inferred from homology"/>
<dbReference type="RefSeq" id="WP_129610640.1">
    <property type="nucleotide sequence ID" value="NZ_UWOC01000171.1"/>
</dbReference>
<sequence>MTTTASASAAPRRLLVPALVSLVGVAVLIGLGLWQLDRRAWKRELIATLSERLAAAPVALPPAAAWPTLRREEAEFRRVRFAGEFLHDREALVYAIGSGLRTAPGGLGYRVFTPLRLAGAGGAGGPAAAGAPLVMVDRGFVPDAQKAPESRAAGQVTGPVEIVAVMRWPEERPTFAPADDPARNLWFARDPAAIAAEKGLAVAPFYVEQEAPEAPGGLPRVTRLKPNLPDNHLQYALTWFSLAAALAVIFLLWAFGPRRRRSGVTG</sequence>
<evidence type="ECO:0000256" key="3">
    <source>
        <dbReference type="ARBA" id="ARBA00022692"/>
    </source>
</evidence>
<evidence type="ECO:0000256" key="2">
    <source>
        <dbReference type="ARBA" id="ARBA00007165"/>
    </source>
</evidence>
<keyword evidence="3 6" id="KW-0812">Transmembrane</keyword>
<keyword evidence="8" id="KW-1185">Reference proteome</keyword>
<dbReference type="EMBL" id="UWOC01000171">
    <property type="protein sequence ID" value="VCU10543.1"/>
    <property type="molecule type" value="Genomic_DNA"/>
</dbReference>
<reference evidence="8" key="1">
    <citation type="submission" date="2018-10" db="EMBL/GenBank/DDBJ databases">
        <authorList>
            <person name="Peiro R."/>
            <person name="Begona"/>
            <person name="Cbmso G."/>
            <person name="Lopez M."/>
            <person name="Gonzalez S."/>
            <person name="Sacristan E."/>
            <person name="Castillo E."/>
        </authorList>
    </citation>
    <scope>NUCLEOTIDE SEQUENCE [LARGE SCALE GENOMIC DNA]</scope>
</reference>
<feature type="transmembrane region" description="Helical" evidence="6">
    <location>
        <begin position="233"/>
        <end position="255"/>
    </location>
</feature>
<dbReference type="CDD" id="cd06662">
    <property type="entry name" value="SURF1"/>
    <property type="match status" value="1"/>
</dbReference>
<dbReference type="Pfam" id="PF02104">
    <property type="entry name" value="SURF1"/>
    <property type="match status" value="1"/>
</dbReference>
<evidence type="ECO:0000256" key="5">
    <source>
        <dbReference type="ARBA" id="ARBA00023136"/>
    </source>
</evidence>
<protein>
    <recommendedName>
        <fullName evidence="6">SURF1-like protein</fullName>
    </recommendedName>
</protein>
<dbReference type="InterPro" id="IPR045214">
    <property type="entry name" value="Surf1/Surf4"/>
</dbReference>
<name>A0A3S4DHJ2_9BRAD</name>
<comment type="caution">
    <text evidence="7">The sequence shown here is derived from an EMBL/GenBank/DDBJ whole genome shotgun (WGS) entry which is preliminary data.</text>
</comment>
<keyword evidence="4 6" id="KW-1133">Transmembrane helix</keyword>
<keyword evidence="5 6" id="KW-0472">Membrane</keyword>
<feature type="transmembrane region" description="Helical" evidence="6">
    <location>
        <begin position="14"/>
        <end position="34"/>
    </location>
</feature>
<comment type="similarity">
    <text evidence="2 6">Belongs to the SURF1 family.</text>
</comment>
<dbReference type="Proteomes" id="UP000289200">
    <property type="component" value="Unassembled WGS sequence"/>
</dbReference>
<comment type="subcellular location">
    <subcellularLocation>
        <location evidence="6">Cell membrane</location>
        <topology evidence="6">Multi-pass membrane protein</topology>
    </subcellularLocation>
    <subcellularLocation>
        <location evidence="1">Membrane</location>
    </subcellularLocation>
</comment>
<evidence type="ECO:0000256" key="4">
    <source>
        <dbReference type="ARBA" id="ARBA00022989"/>
    </source>
</evidence>